<evidence type="ECO:0000313" key="1">
    <source>
        <dbReference type="EMBL" id="VAW35092.1"/>
    </source>
</evidence>
<proteinExistence type="predicted"/>
<gene>
    <name evidence="1" type="ORF">MNBD_CHLOROFLEXI01-160</name>
</gene>
<organism evidence="1">
    <name type="scientific">hydrothermal vent metagenome</name>
    <dbReference type="NCBI Taxonomy" id="652676"/>
    <lineage>
        <taxon>unclassified sequences</taxon>
        <taxon>metagenomes</taxon>
        <taxon>ecological metagenomes</taxon>
    </lineage>
</organism>
<reference evidence="1" key="1">
    <citation type="submission" date="2018-06" db="EMBL/GenBank/DDBJ databases">
        <authorList>
            <person name="Zhirakovskaya E."/>
        </authorList>
    </citation>
    <scope>NUCLEOTIDE SEQUENCE</scope>
</reference>
<protein>
    <recommendedName>
        <fullName evidence="2">Glycerophosphodiester phosphodiesterase</fullName>
    </recommendedName>
</protein>
<feature type="non-terminal residue" evidence="1">
    <location>
        <position position="1"/>
    </location>
</feature>
<evidence type="ECO:0008006" key="2">
    <source>
        <dbReference type="Google" id="ProtNLM"/>
    </source>
</evidence>
<name>A0A3B0V8K3_9ZZZZ</name>
<accession>A0A3B0V8K3</accession>
<sequence>TTSLIYVGRFCDPLALIGETAVDALSPATDFLTLEEVQTIQNAGYACSPGGFYWDYPTLLAWGVDTISSNDPASFSPAPP</sequence>
<dbReference type="EMBL" id="UOEU01000571">
    <property type="protein sequence ID" value="VAW35092.1"/>
    <property type="molecule type" value="Genomic_DNA"/>
</dbReference>
<dbReference type="AlphaFoldDB" id="A0A3B0V8K3"/>